<evidence type="ECO:0000259" key="6">
    <source>
        <dbReference type="PROSITE" id="PS50240"/>
    </source>
</evidence>
<dbReference type="Proteomes" id="UP000002358">
    <property type="component" value="Chromosome 2"/>
</dbReference>
<dbReference type="SMR" id="A0A7M7LU65"/>
<reference evidence="7" key="1">
    <citation type="submission" date="2021-01" db="UniProtKB">
        <authorList>
            <consortium name="EnsemblMetazoa"/>
        </authorList>
    </citation>
    <scope>IDENTIFICATION</scope>
</reference>
<evidence type="ECO:0000256" key="5">
    <source>
        <dbReference type="ARBA" id="ARBA00022825"/>
    </source>
</evidence>
<evidence type="ECO:0000313" key="7">
    <source>
        <dbReference type="EnsemblMetazoa" id="XP_008205039"/>
    </source>
</evidence>
<evidence type="ECO:0000256" key="1">
    <source>
        <dbReference type="ARBA" id="ARBA00004613"/>
    </source>
</evidence>
<dbReference type="OrthoDB" id="10059102at2759"/>
<keyword evidence="8" id="KW-1185">Reference proteome</keyword>
<evidence type="ECO:0000256" key="4">
    <source>
        <dbReference type="ARBA" id="ARBA00022801"/>
    </source>
</evidence>
<keyword evidence="3" id="KW-0645">Protease</keyword>
<sequence>MDNDIALIKTAETIEFDDQQKPISISNLIPKPGDEIEVPGIEDPVTSNMFCAGKDKDDTCEGDSSGAVVINGKLVGIVSWGFECGASKLPSVYTLAKNYHEWISNHTGLILY</sequence>
<dbReference type="Pfam" id="PF00089">
    <property type="entry name" value="Trypsin"/>
    <property type="match status" value="1"/>
</dbReference>
<protein>
    <recommendedName>
        <fullName evidence="6">Peptidase S1 domain-containing protein</fullName>
    </recommendedName>
</protein>
<keyword evidence="5" id="KW-0720">Serine protease</keyword>
<dbReference type="GO" id="GO:0004252">
    <property type="term" value="F:serine-type endopeptidase activity"/>
    <property type="evidence" value="ECO:0007669"/>
    <property type="project" value="InterPro"/>
</dbReference>
<dbReference type="SUPFAM" id="SSF50494">
    <property type="entry name" value="Trypsin-like serine proteases"/>
    <property type="match status" value="1"/>
</dbReference>
<proteinExistence type="predicted"/>
<dbReference type="KEGG" id="nvi:100679817"/>
<dbReference type="InterPro" id="IPR050127">
    <property type="entry name" value="Serine_Proteases_S1"/>
</dbReference>
<keyword evidence="4" id="KW-0378">Hydrolase</keyword>
<accession>A0A7M7LU65</accession>
<dbReference type="InParanoid" id="A0A7M7LU65"/>
<evidence type="ECO:0000256" key="2">
    <source>
        <dbReference type="ARBA" id="ARBA00022525"/>
    </source>
</evidence>
<dbReference type="Gene3D" id="2.40.10.10">
    <property type="entry name" value="Trypsin-like serine proteases"/>
    <property type="match status" value="2"/>
</dbReference>
<dbReference type="PANTHER" id="PTHR24264">
    <property type="entry name" value="TRYPSIN-RELATED"/>
    <property type="match status" value="1"/>
</dbReference>
<name>A0A7M7LU65_NASVI</name>
<dbReference type="OMA" id="NYHEWIS"/>
<dbReference type="PANTHER" id="PTHR24264:SF65">
    <property type="entry name" value="SRCR DOMAIN-CONTAINING PROTEIN"/>
    <property type="match status" value="1"/>
</dbReference>
<dbReference type="GO" id="GO:0006508">
    <property type="term" value="P:proteolysis"/>
    <property type="evidence" value="ECO:0007669"/>
    <property type="project" value="UniProtKB-KW"/>
</dbReference>
<dbReference type="GO" id="GO:0005615">
    <property type="term" value="C:extracellular space"/>
    <property type="evidence" value="ECO:0007669"/>
    <property type="project" value="TreeGrafter"/>
</dbReference>
<dbReference type="SMART" id="SM00020">
    <property type="entry name" value="Tryp_SPc"/>
    <property type="match status" value="1"/>
</dbReference>
<dbReference type="PROSITE" id="PS50240">
    <property type="entry name" value="TRYPSIN_DOM"/>
    <property type="match status" value="1"/>
</dbReference>
<comment type="subcellular location">
    <subcellularLocation>
        <location evidence="1">Secreted</location>
    </subcellularLocation>
</comment>
<dbReference type="AlphaFoldDB" id="A0A7M7LU65"/>
<dbReference type="InterPro" id="IPR001254">
    <property type="entry name" value="Trypsin_dom"/>
</dbReference>
<dbReference type="InterPro" id="IPR043504">
    <property type="entry name" value="Peptidase_S1_PA_chymotrypsin"/>
</dbReference>
<dbReference type="EnsemblMetazoa" id="XM_008206817">
    <property type="protein sequence ID" value="XP_008205039"/>
    <property type="gene ID" value="LOC100679817"/>
</dbReference>
<evidence type="ECO:0000256" key="3">
    <source>
        <dbReference type="ARBA" id="ARBA00022670"/>
    </source>
</evidence>
<feature type="domain" description="Peptidase S1" evidence="6">
    <location>
        <begin position="1"/>
        <end position="108"/>
    </location>
</feature>
<evidence type="ECO:0000313" key="8">
    <source>
        <dbReference type="Proteomes" id="UP000002358"/>
    </source>
</evidence>
<keyword evidence="2" id="KW-0964">Secreted</keyword>
<organism evidence="7 8">
    <name type="scientific">Nasonia vitripennis</name>
    <name type="common">Parasitic wasp</name>
    <dbReference type="NCBI Taxonomy" id="7425"/>
    <lineage>
        <taxon>Eukaryota</taxon>
        <taxon>Metazoa</taxon>
        <taxon>Ecdysozoa</taxon>
        <taxon>Arthropoda</taxon>
        <taxon>Hexapoda</taxon>
        <taxon>Insecta</taxon>
        <taxon>Pterygota</taxon>
        <taxon>Neoptera</taxon>
        <taxon>Endopterygota</taxon>
        <taxon>Hymenoptera</taxon>
        <taxon>Apocrita</taxon>
        <taxon>Proctotrupomorpha</taxon>
        <taxon>Chalcidoidea</taxon>
        <taxon>Pteromalidae</taxon>
        <taxon>Pteromalinae</taxon>
        <taxon>Nasonia</taxon>
    </lineage>
</organism>
<gene>
    <name evidence="7" type="primary">100679817</name>
</gene>
<dbReference type="InterPro" id="IPR009003">
    <property type="entry name" value="Peptidase_S1_PA"/>
</dbReference>